<sequence>MKSISSHRSISMSRNDLSFQNPDAGYHTGLECHALIKVLQLPRFRVILGVFLPKGWLCLTSVVIIEFIISI</sequence>
<keyword evidence="2" id="KW-1185">Reference proteome</keyword>
<keyword evidence="1" id="KW-1133">Transmembrane helix</keyword>
<evidence type="ECO:0000313" key="3">
    <source>
        <dbReference type="WBParaSite" id="PgB02X_g006_t07"/>
    </source>
</evidence>
<organism evidence="2 3">
    <name type="scientific">Parascaris univalens</name>
    <name type="common">Nematode worm</name>
    <dbReference type="NCBI Taxonomy" id="6257"/>
    <lineage>
        <taxon>Eukaryota</taxon>
        <taxon>Metazoa</taxon>
        <taxon>Ecdysozoa</taxon>
        <taxon>Nematoda</taxon>
        <taxon>Chromadorea</taxon>
        <taxon>Rhabditida</taxon>
        <taxon>Spirurina</taxon>
        <taxon>Ascaridomorpha</taxon>
        <taxon>Ascaridoidea</taxon>
        <taxon>Ascarididae</taxon>
        <taxon>Parascaris</taxon>
    </lineage>
</organism>
<protein>
    <submittedName>
        <fullName evidence="3">USP domain-containing protein</fullName>
    </submittedName>
</protein>
<proteinExistence type="predicted"/>
<keyword evidence="1" id="KW-0472">Membrane</keyword>
<dbReference type="AlphaFoldDB" id="A0A914ZK90"/>
<evidence type="ECO:0000313" key="2">
    <source>
        <dbReference type="Proteomes" id="UP000887569"/>
    </source>
</evidence>
<reference evidence="3" key="1">
    <citation type="submission" date="2022-11" db="UniProtKB">
        <authorList>
            <consortium name="WormBaseParasite"/>
        </authorList>
    </citation>
    <scope>IDENTIFICATION</scope>
</reference>
<keyword evidence="1" id="KW-0812">Transmembrane</keyword>
<feature type="transmembrane region" description="Helical" evidence="1">
    <location>
        <begin position="46"/>
        <end position="69"/>
    </location>
</feature>
<dbReference type="WBParaSite" id="PgB02X_g006_t07">
    <property type="protein sequence ID" value="PgB02X_g006_t07"/>
    <property type="gene ID" value="PgB02X_g006"/>
</dbReference>
<accession>A0A914ZK90</accession>
<evidence type="ECO:0000256" key="1">
    <source>
        <dbReference type="SAM" id="Phobius"/>
    </source>
</evidence>
<name>A0A914ZK90_PARUN</name>
<dbReference type="Proteomes" id="UP000887569">
    <property type="component" value="Unplaced"/>
</dbReference>